<evidence type="ECO:0000259" key="7">
    <source>
        <dbReference type="Pfam" id="PF01578"/>
    </source>
</evidence>
<dbReference type="InterPro" id="IPR017562">
    <property type="entry name" value="Cyt_c_biogenesis_CcsA"/>
</dbReference>
<gene>
    <name evidence="8" type="primary">resC</name>
    <name evidence="8" type="ORF">GCM10009001_14900</name>
</gene>
<evidence type="ECO:0000256" key="1">
    <source>
        <dbReference type="ARBA" id="ARBA00004141"/>
    </source>
</evidence>
<keyword evidence="9" id="KW-1185">Reference proteome</keyword>
<evidence type="ECO:0000313" key="8">
    <source>
        <dbReference type="EMBL" id="GAA0599610.1"/>
    </source>
</evidence>
<feature type="transmembrane region" description="Helical" evidence="6">
    <location>
        <begin position="342"/>
        <end position="358"/>
    </location>
</feature>
<feature type="transmembrane region" description="Helical" evidence="6">
    <location>
        <begin position="263"/>
        <end position="281"/>
    </location>
</feature>
<dbReference type="NCBIfam" id="TIGR03144">
    <property type="entry name" value="cytochr_II_ccsB"/>
    <property type="match status" value="1"/>
</dbReference>
<dbReference type="RefSeq" id="WP_343811719.1">
    <property type="nucleotide sequence ID" value="NZ_BAAADS010000010.1"/>
</dbReference>
<evidence type="ECO:0000256" key="4">
    <source>
        <dbReference type="ARBA" id="ARBA00022989"/>
    </source>
</evidence>
<feature type="transmembrane region" description="Helical" evidence="6">
    <location>
        <begin position="12"/>
        <end position="32"/>
    </location>
</feature>
<evidence type="ECO:0000256" key="6">
    <source>
        <dbReference type="SAM" id="Phobius"/>
    </source>
</evidence>
<keyword evidence="4 6" id="KW-1133">Transmembrane helix</keyword>
<comment type="subcellular location">
    <subcellularLocation>
        <location evidence="1">Membrane</location>
        <topology evidence="1">Multi-pass membrane protein</topology>
    </subcellularLocation>
</comment>
<dbReference type="InterPro" id="IPR045062">
    <property type="entry name" value="Cyt_c_biogenesis_CcsA/CcmC"/>
</dbReference>
<feature type="transmembrane region" description="Helical" evidence="6">
    <location>
        <begin position="370"/>
        <end position="394"/>
    </location>
</feature>
<reference evidence="8 9" key="1">
    <citation type="journal article" date="2019" name="Int. J. Syst. Evol. Microbiol.">
        <title>The Global Catalogue of Microorganisms (GCM) 10K type strain sequencing project: providing services to taxonomists for standard genome sequencing and annotation.</title>
        <authorList>
            <consortium name="The Broad Institute Genomics Platform"/>
            <consortium name="The Broad Institute Genome Sequencing Center for Infectious Disease"/>
            <person name="Wu L."/>
            <person name="Ma J."/>
        </authorList>
    </citation>
    <scope>NUCLEOTIDE SEQUENCE [LARGE SCALE GENOMIC DNA]</scope>
    <source>
        <strain evidence="8 9">JCM 15395</strain>
    </source>
</reference>
<dbReference type="InterPro" id="IPR002541">
    <property type="entry name" value="Cyt_c_assembly"/>
</dbReference>
<feature type="transmembrane region" description="Helical" evidence="6">
    <location>
        <begin position="44"/>
        <end position="69"/>
    </location>
</feature>
<feature type="transmembrane region" description="Helical" evidence="6">
    <location>
        <begin position="81"/>
        <end position="100"/>
    </location>
</feature>
<keyword evidence="3" id="KW-0201">Cytochrome c-type biogenesis</keyword>
<name>A0ABN1FX10_9BACI</name>
<keyword evidence="5 6" id="KW-0472">Membrane</keyword>
<feature type="transmembrane region" description="Helical" evidence="6">
    <location>
        <begin position="304"/>
        <end position="330"/>
    </location>
</feature>
<comment type="caution">
    <text evidence="8">The sequence shown here is derived from an EMBL/GenBank/DDBJ whole genome shotgun (WGS) entry which is preliminary data.</text>
</comment>
<dbReference type="Pfam" id="PF01578">
    <property type="entry name" value="Cytochrom_C_asm"/>
    <property type="match status" value="2"/>
</dbReference>
<evidence type="ECO:0000256" key="3">
    <source>
        <dbReference type="ARBA" id="ARBA00022748"/>
    </source>
</evidence>
<organism evidence="8 9">
    <name type="scientific">Virgibacillus siamensis</name>
    <dbReference type="NCBI Taxonomy" id="480071"/>
    <lineage>
        <taxon>Bacteria</taxon>
        <taxon>Bacillati</taxon>
        <taxon>Bacillota</taxon>
        <taxon>Bacilli</taxon>
        <taxon>Bacillales</taxon>
        <taxon>Bacillaceae</taxon>
        <taxon>Virgibacillus</taxon>
    </lineage>
</organism>
<protein>
    <submittedName>
        <fullName evidence="8">Cytochrome c biogenesis protein ResC</fullName>
    </submittedName>
</protein>
<evidence type="ECO:0000256" key="5">
    <source>
        <dbReference type="ARBA" id="ARBA00023136"/>
    </source>
</evidence>
<feature type="domain" description="Cytochrome c assembly protein" evidence="7">
    <location>
        <begin position="264"/>
        <end position="395"/>
    </location>
</feature>
<proteinExistence type="predicted"/>
<dbReference type="PANTHER" id="PTHR30071">
    <property type="entry name" value="HEME EXPORTER PROTEIN C"/>
    <property type="match status" value="1"/>
</dbReference>
<feature type="transmembrane region" description="Helical" evidence="6">
    <location>
        <begin position="177"/>
        <end position="203"/>
    </location>
</feature>
<dbReference type="PANTHER" id="PTHR30071:SF1">
    <property type="entry name" value="CYTOCHROME B_B6 PROTEIN-RELATED"/>
    <property type="match status" value="1"/>
</dbReference>
<dbReference type="EMBL" id="BAAADS010000010">
    <property type="protein sequence ID" value="GAA0599610.1"/>
    <property type="molecule type" value="Genomic_DNA"/>
</dbReference>
<sequence>METLLNISNITLYTAFVLYLIATLFFGATIKGNKTKENASKGKAGTIGIVVTILGFLSQLVYFITRWVVSGHVPVSNLFEFMTFFGMGLVFAFIIIYFIYRLPVLGVFALPIALTVLGFASMFPSEISPLVASLRHWMLYIHVTTVALGEAILSISFVAGLIYLIRQIDQTKASKRTAWLEVILFSIFVLIGFSVISVTFSAMDYKAEFEYTKEGTTLTAAYPLPAIAGPNEGKLVTEGAMEPWFETPGWMRGADAARKFNTVIWSVITGFIIYLLARLILRKRIGAAIQPLLKKAKPDLLDEVSYRAVAIGFPVFTLGGLIFAAIWAQIAWDRFWGWDPKEVWALVTWFFYAAFLHLRLSRGWHGEKSAWLAVGGFAIIMFNLIAVNLVLAGLHSYA</sequence>
<keyword evidence="2 6" id="KW-0812">Transmembrane</keyword>
<accession>A0ABN1FX10</accession>
<feature type="domain" description="Cytochrome c assembly protein" evidence="7">
    <location>
        <begin position="75"/>
        <end position="201"/>
    </location>
</feature>
<feature type="transmembrane region" description="Helical" evidence="6">
    <location>
        <begin position="137"/>
        <end position="165"/>
    </location>
</feature>
<evidence type="ECO:0000256" key="2">
    <source>
        <dbReference type="ARBA" id="ARBA00022692"/>
    </source>
</evidence>
<dbReference type="Proteomes" id="UP001500866">
    <property type="component" value="Unassembled WGS sequence"/>
</dbReference>
<evidence type="ECO:0000313" key="9">
    <source>
        <dbReference type="Proteomes" id="UP001500866"/>
    </source>
</evidence>
<feature type="transmembrane region" description="Helical" evidence="6">
    <location>
        <begin position="107"/>
        <end position="125"/>
    </location>
</feature>